<accession>A0AAX4L4G9</accession>
<feature type="transmembrane region" description="Helical" evidence="7">
    <location>
        <begin position="278"/>
        <end position="306"/>
    </location>
</feature>
<name>A0AAX4L4G9_9CREN</name>
<evidence type="ECO:0000313" key="10">
    <source>
        <dbReference type="Proteomes" id="UP001432202"/>
    </source>
</evidence>
<evidence type="ECO:0000256" key="1">
    <source>
        <dbReference type="ARBA" id="ARBA00004651"/>
    </source>
</evidence>
<dbReference type="PANTHER" id="PTHR42718:SF46">
    <property type="entry name" value="BLR6921 PROTEIN"/>
    <property type="match status" value="1"/>
</dbReference>
<evidence type="ECO:0000256" key="5">
    <source>
        <dbReference type="ARBA" id="ARBA00022989"/>
    </source>
</evidence>
<dbReference type="PROSITE" id="PS50850">
    <property type="entry name" value="MFS"/>
    <property type="match status" value="1"/>
</dbReference>
<dbReference type="Pfam" id="PF07690">
    <property type="entry name" value="MFS_1"/>
    <property type="match status" value="1"/>
</dbReference>
<feature type="transmembrane region" description="Helical" evidence="7">
    <location>
        <begin position="318"/>
        <end position="338"/>
    </location>
</feature>
<evidence type="ECO:0000256" key="2">
    <source>
        <dbReference type="ARBA" id="ARBA00022448"/>
    </source>
</evidence>
<gene>
    <name evidence="9" type="ORF">V6M85_06480</name>
</gene>
<dbReference type="InterPro" id="IPR020846">
    <property type="entry name" value="MFS_dom"/>
</dbReference>
<feature type="transmembrane region" description="Helical" evidence="7">
    <location>
        <begin position="12"/>
        <end position="33"/>
    </location>
</feature>
<comment type="subcellular location">
    <subcellularLocation>
        <location evidence="1">Cell membrane</location>
        <topology evidence="1">Multi-pass membrane protein</topology>
    </subcellularLocation>
</comment>
<protein>
    <submittedName>
        <fullName evidence="9">MFS transporter</fullName>
    </submittedName>
</protein>
<dbReference type="InterPro" id="IPR036259">
    <property type="entry name" value="MFS_trans_sf"/>
</dbReference>
<feature type="transmembrane region" description="Helical" evidence="7">
    <location>
        <begin position="141"/>
        <end position="165"/>
    </location>
</feature>
<feature type="domain" description="Major facilitator superfamily (MFS) profile" evidence="8">
    <location>
        <begin position="8"/>
        <end position="481"/>
    </location>
</feature>
<keyword evidence="3" id="KW-1003">Cell membrane</keyword>
<feature type="transmembrane region" description="Helical" evidence="7">
    <location>
        <begin position="208"/>
        <end position="226"/>
    </location>
</feature>
<feature type="transmembrane region" description="Helical" evidence="7">
    <location>
        <begin position="424"/>
        <end position="446"/>
    </location>
</feature>
<keyword evidence="4 7" id="KW-0812">Transmembrane</keyword>
<feature type="transmembrane region" description="Helical" evidence="7">
    <location>
        <begin position="378"/>
        <end position="403"/>
    </location>
</feature>
<evidence type="ECO:0000259" key="8">
    <source>
        <dbReference type="PROSITE" id="PS50850"/>
    </source>
</evidence>
<evidence type="ECO:0000256" key="3">
    <source>
        <dbReference type="ARBA" id="ARBA00022475"/>
    </source>
</evidence>
<dbReference type="SUPFAM" id="SSF103473">
    <property type="entry name" value="MFS general substrate transporter"/>
    <property type="match status" value="2"/>
</dbReference>
<dbReference type="Gene3D" id="1.20.1250.20">
    <property type="entry name" value="MFS general substrate transporter like domains"/>
    <property type="match status" value="2"/>
</dbReference>
<keyword evidence="2" id="KW-0813">Transport</keyword>
<reference evidence="9 10" key="1">
    <citation type="submission" date="2024-02" db="EMBL/GenBank/DDBJ databases">
        <title>STSV induces naive adaptation in Sulfolobus.</title>
        <authorList>
            <person name="Xiang X."/>
            <person name="Song M."/>
        </authorList>
    </citation>
    <scope>NUCLEOTIDE SEQUENCE [LARGE SCALE GENOMIC DNA]</scope>
    <source>
        <strain evidence="9 10">RT2</strain>
    </source>
</reference>
<evidence type="ECO:0000256" key="4">
    <source>
        <dbReference type="ARBA" id="ARBA00022692"/>
    </source>
</evidence>
<feature type="transmembrane region" description="Helical" evidence="7">
    <location>
        <begin position="108"/>
        <end position="129"/>
    </location>
</feature>
<evidence type="ECO:0000313" key="9">
    <source>
        <dbReference type="EMBL" id="WWQ61710.1"/>
    </source>
</evidence>
<dbReference type="GeneID" id="89336398"/>
<keyword evidence="5 7" id="KW-1133">Transmembrane helix</keyword>
<feature type="transmembrane region" description="Helical" evidence="7">
    <location>
        <begin position="350"/>
        <end position="372"/>
    </location>
</feature>
<dbReference type="CDD" id="cd17321">
    <property type="entry name" value="MFS_MMR_MDR_like"/>
    <property type="match status" value="1"/>
</dbReference>
<feature type="transmembrane region" description="Helical" evidence="7">
    <location>
        <begin position="171"/>
        <end position="187"/>
    </location>
</feature>
<organism evidence="9 10">
    <name type="scientific">Sulfolobus tengchongensis</name>
    <dbReference type="NCBI Taxonomy" id="207809"/>
    <lineage>
        <taxon>Archaea</taxon>
        <taxon>Thermoproteota</taxon>
        <taxon>Thermoprotei</taxon>
        <taxon>Sulfolobales</taxon>
        <taxon>Sulfolobaceae</taxon>
        <taxon>Sulfolobus</taxon>
    </lineage>
</organism>
<keyword evidence="10" id="KW-1185">Reference proteome</keyword>
<feature type="transmembrane region" description="Helical" evidence="7">
    <location>
        <begin position="490"/>
        <end position="510"/>
    </location>
</feature>
<dbReference type="RefSeq" id="WP_338604459.1">
    <property type="nucleotide sequence ID" value="NZ_CP146016.1"/>
</dbReference>
<dbReference type="AlphaFoldDB" id="A0AAX4L4G9"/>
<dbReference type="EMBL" id="CP146016">
    <property type="protein sequence ID" value="WWQ61710.1"/>
    <property type="molecule type" value="Genomic_DNA"/>
</dbReference>
<feature type="transmembrane region" description="Helical" evidence="7">
    <location>
        <begin position="522"/>
        <end position="542"/>
    </location>
</feature>
<feature type="transmembrane region" description="Helical" evidence="7">
    <location>
        <begin position="45"/>
        <end position="66"/>
    </location>
</feature>
<feature type="transmembrane region" description="Helical" evidence="7">
    <location>
        <begin position="458"/>
        <end position="478"/>
    </location>
</feature>
<dbReference type="Proteomes" id="UP001432202">
    <property type="component" value="Chromosome"/>
</dbReference>
<dbReference type="GO" id="GO:0005886">
    <property type="term" value="C:plasma membrane"/>
    <property type="evidence" value="ECO:0007669"/>
    <property type="project" value="UniProtKB-SubCell"/>
</dbReference>
<proteinExistence type="predicted"/>
<dbReference type="GO" id="GO:0022857">
    <property type="term" value="F:transmembrane transporter activity"/>
    <property type="evidence" value="ECO:0007669"/>
    <property type="project" value="InterPro"/>
</dbReference>
<sequence length="571" mass="61274">MVQYKWIALSNTSLGAFMGFMNANVVLIALPAIFKGININPFTSFQYLLWVLFGYSIVSAILVVNVGRISDIFGRVRMYNLGFLIFTIGSLLLYITPGSGNIAALQLVIYRIVQGIGGAFLMANSAAIISEAFPPNERGFALGLNGVIGIFGGVAGIIIGGILASIYWRDVFLVSVPIGILGTIWSYRSLKQLSKPNRNQNVDILGNIMYAISLILILIGITYGILPYGTQATGWGNPFVITSIVVGIAMFVGFIFIERRVKDPMFRLELFKTRAFTSAAVAIILAQLAFGGLQLMLVLLLQAIWLPLHGYSYEVTPFWAGIYLLPLLAGFGIMGSIAGKLSDRYGARSLATTGLVIMGTGFLLLTLLPYNFNYLEFALIIFFMGVGNGLFVSPNMAALINAAPPQHRGSASGIRAMLTNTGSTLSIGIFFTIVIDTLYVTLPPVLTSALNAAGAPQLASILAKLPPTAAIFAAFLGYNPVSTVLSQLPNSIVSSIPASTISTITGTYWFPNVLAPAFVEALRTAFYIGSAMAFLAAIVSALRGKAVIYERDILRSTITSALDGKKEQQQK</sequence>
<dbReference type="PANTHER" id="PTHR42718">
    <property type="entry name" value="MAJOR FACILITATOR SUPERFAMILY MULTIDRUG TRANSPORTER MFSC"/>
    <property type="match status" value="1"/>
</dbReference>
<evidence type="ECO:0000256" key="6">
    <source>
        <dbReference type="ARBA" id="ARBA00023136"/>
    </source>
</evidence>
<feature type="transmembrane region" description="Helical" evidence="7">
    <location>
        <begin position="238"/>
        <end position="257"/>
    </location>
</feature>
<dbReference type="FunFam" id="1.20.1250.20:FF:000789">
    <property type="entry name" value="Permease, multidrug efflux"/>
    <property type="match status" value="1"/>
</dbReference>
<dbReference type="InterPro" id="IPR011701">
    <property type="entry name" value="MFS"/>
</dbReference>
<keyword evidence="6 7" id="KW-0472">Membrane</keyword>
<feature type="transmembrane region" description="Helical" evidence="7">
    <location>
        <begin position="78"/>
        <end position="96"/>
    </location>
</feature>
<evidence type="ECO:0000256" key="7">
    <source>
        <dbReference type="SAM" id="Phobius"/>
    </source>
</evidence>